<keyword evidence="1" id="KW-0677">Repeat</keyword>
<keyword evidence="6" id="KW-1185">Reference proteome</keyword>
<dbReference type="Proteomes" id="UP000199169">
    <property type="component" value="Unassembled WGS sequence"/>
</dbReference>
<name>A0A1A8XGA8_9PROT</name>
<evidence type="ECO:0000313" key="6">
    <source>
        <dbReference type="Proteomes" id="UP000199169"/>
    </source>
</evidence>
<evidence type="ECO:0000256" key="4">
    <source>
        <dbReference type="SAM" id="Phobius"/>
    </source>
</evidence>
<keyword evidence="4" id="KW-0812">Transmembrane</keyword>
<feature type="repeat" description="ANK" evidence="3">
    <location>
        <begin position="279"/>
        <end position="311"/>
    </location>
</feature>
<dbReference type="SMART" id="SM00248">
    <property type="entry name" value="ANK"/>
    <property type="match status" value="5"/>
</dbReference>
<gene>
    <name evidence="5" type="ORF">ACCAA_1010002</name>
</gene>
<dbReference type="PANTHER" id="PTHR24198">
    <property type="entry name" value="ANKYRIN REPEAT AND PROTEIN KINASE DOMAIN-CONTAINING PROTEIN"/>
    <property type="match status" value="1"/>
</dbReference>
<feature type="transmembrane region" description="Helical" evidence="4">
    <location>
        <begin position="90"/>
        <end position="111"/>
    </location>
</feature>
<dbReference type="AlphaFoldDB" id="A0A1A8XGA8"/>
<organism evidence="5 6">
    <name type="scientific">Candidatus Accumulibacter aalborgensis</name>
    <dbReference type="NCBI Taxonomy" id="1860102"/>
    <lineage>
        <taxon>Bacteria</taxon>
        <taxon>Pseudomonadati</taxon>
        <taxon>Pseudomonadota</taxon>
        <taxon>Betaproteobacteria</taxon>
        <taxon>Candidatus Accumulibacter</taxon>
    </lineage>
</organism>
<dbReference type="PANTHER" id="PTHR24198:SF165">
    <property type="entry name" value="ANKYRIN REPEAT-CONTAINING PROTEIN-RELATED"/>
    <property type="match status" value="1"/>
</dbReference>
<proteinExistence type="predicted"/>
<dbReference type="STRING" id="1860102.ACCAA_1010002"/>
<feature type="repeat" description="ANK" evidence="3">
    <location>
        <begin position="180"/>
        <end position="212"/>
    </location>
</feature>
<dbReference type="PROSITE" id="PS50088">
    <property type="entry name" value="ANK_REPEAT"/>
    <property type="match status" value="3"/>
</dbReference>
<feature type="transmembrane region" description="Helical" evidence="4">
    <location>
        <begin position="147"/>
        <end position="165"/>
    </location>
</feature>
<dbReference type="InterPro" id="IPR036770">
    <property type="entry name" value="Ankyrin_rpt-contain_sf"/>
</dbReference>
<dbReference type="PROSITE" id="PS50297">
    <property type="entry name" value="ANK_REP_REGION"/>
    <property type="match status" value="1"/>
</dbReference>
<evidence type="ECO:0000256" key="1">
    <source>
        <dbReference type="ARBA" id="ARBA00022737"/>
    </source>
</evidence>
<evidence type="ECO:0000256" key="2">
    <source>
        <dbReference type="ARBA" id="ARBA00023043"/>
    </source>
</evidence>
<dbReference type="InterPro" id="IPR002110">
    <property type="entry name" value="Ankyrin_rpt"/>
</dbReference>
<evidence type="ECO:0000313" key="5">
    <source>
        <dbReference type="EMBL" id="SBT03392.1"/>
    </source>
</evidence>
<feature type="transmembrane region" description="Helical" evidence="4">
    <location>
        <begin position="47"/>
        <end position="70"/>
    </location>
</feature>
<reference evidence="5 6" key="1">
    <citation type="submission" date="2016-06" db="EMBL/GenBank/DDBJ databases">
        <authorList>
            <person name="Kjaerup R.B."/>
            <person name="Dalgaard T.S."/>
            <person name="Juul-Madsen H.R."/>
        </authorList>
    </citation>
    <scope>NUCLEOTIDE SEQUENCE [LARGE SCALE GENOMIC DNA]</scope>
    <source>
        <strain evidence="5">3</strain>
    </source>
</reference>
<feature type="transmembrane region" description="Helical" evidence="4">
    <location>
        <begin position="20"/>
        <end position="40"/>
    </location>
</feature>
<feature type="repeat" description="ANK" evidence="3">
    <location>
        <begin position="213"/>
        <end position="245"/>
    </location>
</feature>
<keyword evidence="2 3" id="KW-0040">ANK repeat</keyword>
<dbReference type="Gene3D" id="1.25.40.20">
    <property type="entry name" value="Ankyrin repeat-containing domain"/>
    <property type="match status" value="1"/>
</dbReference>
<dbReference type="SUPFAM" id="SSF48403">
    <property type="entry name" value="Ankyrin repeat"/>
    <property type="match status" value="1"/>
</dbReference>
<protein>
    <submittedName>
        <fullName evidence="5">Uncharacterized protein</fullName>
    </submittedName>
</protein>
<sequence>MYFIPLLGEIIRVTLDEKAASYWLSFSGSMFAFALLIYVISIGRGRISAWLSHPAFVLLGEISFSLYLLHQILLRYLDANIIAFPHLPNMLSLTVFLAVLLLASYLMWAFVEMPSRQMILSRMRIKIHGTNVMQQSWRNHLNLNRKTGSAAIALGFLVSSIYYSMDHSASVYLRRKNIPISANSLSFYSAHGDLQMVRLLIEGGVDVNAKTNQGSTALIEASWAGEDEVVLTLLNAKANVNILSSGMLTALSAASNQKKESVALLLLTHGANPNIVDSTGSTLLMHAAWQGNLTMVKALLARGANPNYKSPDSGFTALKAAASNKKTDVVKALDDAGGP</sequence>
<evidence type="ECO:0000256" key="3">
    <source>
        <dbReference type="PROSITE-ProRule" id="PRU00023"/>
    </source>
</evidence>
<dbReference type="EMBL" id="FLQX01000004">
    <property type="protein sequence ID" value="SBT03392.1"/>
    <property type="molecule type" value="Genomic_DNA"/>
</dbReference>
<dbReference type="Pfam" id="PF12796">
    <property type="entry name" value="Ank_2"/>
    <property type="match status" value="2"/>
</dbReference>
<keyword evidence="4" id="KW-0472">Membrane</keyword>
<keyword evidence="4" id="KW-1133">Transmembrane helix</keyword>
<dbReference type="RefSeq" id="WP_186405424.1">
    <property type="nucleotide sequence ID" value="NZ_FLQX01000004.1"/>
</dbReference>
<accession>A0A1A8XGA8</accession>